<evidence type="ECO:0000313" key="1">
    <source>
        <dbReference type="EMBL" id="KAH7652003.1"/>
    </source>
</evidence>
<comment type="caution">
    <text evidence="1">The sequence shown here is derived from an EMBL/GenBank/DDBJ whole genome shotgun (WGS) entry which is preliminary data.</text>
</comment>
<evidence type="ECO:0000313" key="2">
    <source>
        <dbReference type="Proteomes" id="UP000827976"/>
    </source>
</evidence>
<gene>
    <name evidence="1" type="ORF">IHE45_20G093900</name>
</gene>
<keyword evidence="2" id="KW-1185">Reference proteome</keyword>
<dbReference type="Proteomes" id="UP000827976">
    <property type="component" value="Chromosome 20"/>
</dbReference>
<name>A0ACB7TU45_DIOAL</name>
<accession>A0ACB7TU45</accession>
<keyword evidence="1" id="KW-0326">Glycosidase</keyword>
<protein>
    <submittedName>
        <fullName evidence="1">Glycoside hydrolase family 17 protein</fullName>
        <ecNumber evidence="1">3.2.1.39</ecNumber>
    </submittedName>
</protein>
<dbReference type="EMBL" id="CM037030">
    <property type="protein sequence ID" value="KAH7652003.1"/>
    <property type="molecule type" value="Genomic_DNA"/>
</dbReference>
<dbReference type="EC" id="3.2.1.39" evidence="1"/>
<proteinExistence type="predicted"/>
<organism evidence="1 2">
    <name type="scientific">Dioscorea alata</name>
    <name type="common">Purple yam</name>
    <dbReference type="NCBI Taxonomy" id="55571"/>
    <lineage>
        <taxon>Eukaryota</taxon>
        <taxon>Viridiplantae</taxon>
        <taxon>Streptophyta</taxon>
        <taxon>Embryophyta</taxon>
        <taxon>Tracheophyta</taxon>
        <taxon>Spermatophyta</taxon>
        <taxon>Magnoliopsida</taxon>
        <taxon>Liliopsida</taxon>
        <taxon>Dioscoreales</taxon>
        <taxon>Dioscoreaceae</taxon>
        <taxon>Dioscorea</taxon>
    </lineage>
</organism>
<sequence>MHIPASPIMVRPEHITTAWISYFTLTTAILTGATGVNWGTMASHQLPPLTIVRMLKDNNINKVKLFDSDPSIVTAFAKTNIELILGIPNNQLSHLAKDYNNAKHWITNNITGYLNTGHYNIKYIAVGNEPFLQSYNGAFMDVTLPALKNIHRALIDANIAHHIKPVVPLNADVYNSPTNNPVPSAGNFRSDIHKLMLQLVHFLNSIHSPFVVNIYPFLSLYQNPNFPINFAFFDTKTKPLNDSGVIYTNVFDANLATLKWSIKKAGVLNMQVIIGEIGWPTDGYVHANVKLAKRFYTGFLSHIRNKHKDMQVYIFSLMDEDLKSVLPGNFERHWGIFTYDGKPKFELDLSGLGRDNSKLVGAKGVEYLGEQWCVMDEDMAGSLVEKVPASVDFACSNADCTELGFGCSCEGLDQEGNVSYAFNAYFQSQDQDERACDFQGLAKIVKKNASRGGCVFPVQIVSNSAVWLWLAWWVVLVEIFFFFFSSFIVGC</sequence>
<reference evidence="2" key="1">
    <citation type="journal article" date="2022" name="Nat. Commun.">
        <title>Chromosome evolution and the genetic basis of agronomically important traits in greater yam.</title>
        <authorList>
            <person name="Bredeson J.V."/>
            <person name="Lyons J.B."/>
            <person name="Oniyinde I.O."/>
            <person name="Okereke N.R."/>
            <person name="Kolade O."/>
            <person name="Nnabue I."/>
            <person name="Nwadili C.O."/>
            <person name="Hribova E."/>
            <person name="Parker M."/>
            <person name="Nwogha J."/>
            <person name="Shu S."/>
            <person name="Carlson J."/>
            <person name="Kariba R."/>
            <person name="Muthemba S."/>
            <person name="Knop K."/>
            <person name="Barton G.J."/>
            <person name="Sherwood A.V."/>
            <person name="Lopez-Montes A."/>
            <person name="Asiedu R."/>
            <person name="Jamnadass R."/>
            <person name="Muchugi A."/>
            <person name="Goodstein D."/>
            <person name="Egesi C.N."/>
            <person name="Featherston J."/>
            <person name="Asfaw A."/>
            <person name="Simpson G.G."/>
            <person name="Dolezel J."/>
            <person name="Hendre P.S."/>
            <person name="Van Deynze A."/>
            <person name="Kumar P.L."/>
            <person name="Obidiegwu J.E."/>
            <person name="Bhattacharjee R."/>
            <person name="Rokhsar D.S."/>
        </authorList>
    </citation>
    <scope>NUCLEOTIDE SEQUENCE [LARGE SCALE GENOMIC DNA]</scope>
    <source>
        <strain evidence="2">cv. TDa95/00328</strain>
    </source>
</reference>
<keyword evidence="1" id="KW-0378">Hydrolase</keyword>